<dbReference type="OrthoDB" id="1714475at2759"/>
<reference evidence="2 3" key="1">
    <citation type="submission" date="2017-03" db="EMBL/GenBank/DDBJ databases">
        <title>Genome Survey of Euroglyphus maynei.</title>
        <authorList>
            <person name="Arlian L.G."/>
            <person name="Morgan M.S."/>
            <person name="Rider S.D."/>
        </authorList>
    </citation>
    <scope>NUCLEOTIDE SEQUENCE [LARGE SCALE GENOMIC DNA]</scope>
    <source>
        <strain evidence="2">Arlian Lab</strain>
        <tissue evidence="2">Whole body</tissue>
    </source>
</reference>
<accession>A0A1Y3BTE1</accession>
<sequence>MHLFHEECIIQWFKSISFLFTCPVCRIKIHCREELSKKWSIPQQLLELEKQTEQIQPDMNNNNNDDDDDEQIDHDTNNNSR</sequence>
<dbReference type="EMBL" id="MUJZ01000993">
    <property type="protein sequence ID" value="OTF84052.1"/>
    <property type="molecule type" value="Genomic_DNA"/>
</dbReference>
<comment type="caution">
    <text evidence="2">The sequence shown here is derived from an EMBL/GenBank/DDBJ whole genome shotgun (WGS) entry which is preliminary data.</text>
</comment>
<dbReference type="Gene3D" id="3.30.40.10">
    <property type="entry name" value="Zinc/RING finger domain, C3HC4 (zinc finger)"/>
    <property type="match status" value="1"/>
</dbReference>
<evidence type="ECO:0000256" key="1">
    <source>
        <dbReference type="SAM" id="MobiDB-lite"/>
    </source>
</evidence>
<organism evidence="2 3">
    <name type="scientific">Euroglyphus maynei</name>
    <name type="common">Mayne's house dust mite</name>
    <dbReference type="NCBI Taxonomy" id="6958"/>
    <lineage>
        <taxon>Eukaryota</taxon>
        <taxon>Metazoa</taxon>
        <taxon>Ecdysozoa</taxon>
        <taxon>Arthropoda</taxon>
        <taxon>Chelicerata</taxon>
        <taxon>Arachnida</taxon>
        <taxon>Acari</taxon>
        <taxon>Acariformes</taxon>
        <taxon>Sarcoptiformes</taxon>
        <taxon>Astigmata</taxon>
        <taxon>Psoroptidia</taxon>
        <taxon>Analgoidea</taxon>
        <taxon>Pyroglyphidae</taxon>
        <taxon>Pyroglyphinae</taxon>
        <taxon>Euroglyphus</taxon>
    </lineage>
</organism>
<dbReference type="InterPro" id="IPR013083">
    <property type="entry name" value="Znf_RING/FYVE/PHD"/>
</dbReference>
<keyword evidence="3" id="KW-1185">Reference proteome</keyword>
<dbReference type="Proteomes" id="UP000194236">
    <property type="component" value="Unassembled WGS sequence"/>
</dbReference>
<dbReference type="SUPFAM" id="SSF57850">
    <property type="entry name" value="RING/U-box"/>
    <property type="match status" value="1"/>
</dbReference>
<proteinExistence type="predicted"/>
<feature type="region of interest" description="Disordered" evidence="1">
    <location>
        <begin position="50"/>
        <end position="81"/>
    </location>
</feature>
<evidence type="ECO:0008006" key="4">
    <source>
        <dbReference type="Google" id="ProtNLM"/>
    </source>
</evidence>
<feature type="non-terminal residue" evidence="2">
    <location>
        <position position="81"/>
    </location>
</feature>
<evidence type="ECO:0000313" key="3">
    <source>
        <dbReference type="Proteomes" id="UP000194236"/>
    </source>
</evidence>
<dbReference type="AlphaFoldDB" id="A0A1Y3BTE1"/>
<evidence type="ECO:0000313" key="2">
    <source>
        <dbReference type="EMBL" id="OTF84052.1"/>
    </source>
</evidence>
<feature type="compositionally biased region" description="Low complexity" evidence="1">
    <location>
        <begin position="53"/>
        <end position="63"/>
    </location>
</feature>
<gene>
    <name evidence="2" type="ORF">BLA29_014931</name>
</gene>
<protein>
    <recommendedName>
        <fullName evidence="4">RING-type domain-containing protein</fullName>
    </recommendedName>
</protein>
<dbReference type="CDD" id="cd16448">
    <property type="entry name" value="RING-H2"/>
    <property type="match status" value="1"/>
</dbReference>
<name>A0A1Y3BTE1_EURMA</name>